<dbReference type="Proteomes" id="UP000641954">
    <property type="component" value="Unassembled WGS sequence"/>
</dbReference>
<accession>A0ABR8E718</accession>
<dbReference type="PANTHER" id="PTHR43072:SF23">
    <property type="entry name" value="UPF0039 PROTEIN C11D3.02C"/>
    <property type="match status" value="1"/>
</dbReference>
<keyword evidence="1" id="KW-0808">Transferase</keyword>
<evidence type="ECO:0000256" key="1">
    <source>
        <dbReference type="ARBA" id="ARBA00022679"/>
    </source>
</evidence>
<protein>
    <submittedName>
        <fullName evidence="4">GNAT family N-acetyltransferase</fullName>
    </submittedName>
</protein>
<name>A0ABR8E718_9CYAN</name>
<sequence length="173" mass="19719">MPVSNLLIPGYELRAGSTLERALLLKFLQRTYKEAYPKQDFSHLAMTVDQYLSPETPIWWVEVAAEDAGQDLSSIRDFSPFSPVLPVGCLWVGNVIDQVKGDRHSHIFMVYVAPKHRRQGIGAALVQQAETWARQRGDRQITLQVFLDNEPALNLYQKMGYQPYSLLMQKPLS</sequence>
<proteinExistence type="predicted"/>
<feature type="domain" description="N-acetyltransferase" evidence="3">
    <location>
        <begin position="46"/>
        <end position="173"/>
    </location>
</feature>
<dbReference type="PROSITE" id="PS51186">
    <property type="entry name" value="GNAT"/>
    <property type="match status" value="1"/>
</dbReference>
<dbReference type="InterPro" id="IPR000182">
    <property type="entry name" value="GNAT_dom"/>
</dbReference>
<comment type="caution">
    <text evidence="4">The sequence shown here is derived from an EMBL/GenBank/DDBJ whole genome shotgun (WGS) entry which is preliminary data.</text>
</comment>
<keyword evidence="5" id="KW-1185">Reference proteome</keyword>
<reference evidence="4 5" key="1">
    <citation type="journal article" date="2020" name="ISME J.">
        <title>Comparative genomics reveals insights into cyanobacterial evolution and habitat adaptation.</title>
        <authorList>
            <person name="Chen M.Y."/>
            <person name="Teng W.K."/>
            <person name="Zhao L."/>
            <person name="Hu C.X."/>
            <person name="Zhou Y.K."/>
            <person name="Han B.P."/>
            <person name="Song L.R."/>
            <person name="Shu W.S."/>
        </authorList>
    </citation>
    <scope>NUCLEOTIDE SEQUENCE [LARGE SCALE GENOMIC DNA]</scope>
    <source>
        <strain evidence="4 5">FACHB-1370</strain>
    </source>
</reference>
<dbReference type="PANTHER" id="PTHR43072">
    <property type="entry name" value="N-ACETYLTRANSFERASE"/>
    <property type="match status" value="1"/>
</dbReference>
<dbReference type="RefSeq" id="WP_072160627.1">
    <property type="nucleotide sequence ID" value="NZ_JACJSK010000002.1"/>
</dbReference>
<evidence type="ECO:0000259" key="3">
    <source>
        <dbReference type="PROSITE" id="PS51186"/>
    </source>
</evidence>
<gene>
    <name evidence="4" type="ORF">H6G72_01760</name>
</gene>
<organism evidence="4 5">
    <name type="scientific">Planktothricoides raciborskii FACHB-1370</name>
    <dbReference type="NCBI Taxonomy" id="2949576"/>
    <lineage>
        <taxon>Bacteria</taxon>
        <taxon>Bacillati</taxon>
        <taxon>Cyanobacteriota</taxon>
        <taxon>Cyanophyceae</taxon>
        <taxon>Oscillatoriophycideae</taxon>
        <taxon>Oscillatoriales</taxon>
        <taxon>Oscillatoriaceae</taxon>
        <taxon>Planktothricoides</taxon>
    </lineage>
</organism>
<dbReference type="Pfam" id="PF00583">
    <property type="entry name" value="Acetyltransf_1"/>
    <property type="match status" value="1"/>
</dbReference>
<dbReference type="Gene3D" id="3.40.630.30">
    <property type="match status" value="1"/>
</dbReference>
<evidence type="ECO:0000313" key="4">
    <source>
        <dbReference type="EMBL" id="MBD2542614.1"/>
    </source>
</evidence>
<keyword evidence="2" id="KW-0012">Acyltransferase</keyword>
<dbReference type="InterPro" id="IPR016181">
    <property type="entry name" value="Acyl_CoA_acyltransferase"/>
</dbReference>
<dbReference type="SUPFAM" id="SSF55729">
    <property type="entry name" value="Acyl-CoA N-acyltransferases (Nat)"/>
    <property type="match status" value="1"/>
</dbReference>
<dbReference type="EMBL" id="JACJSK010000002">
    <property type="protein sequence ID" value="MBD2542614.1"/>
    <property type="molecule type" value="Genomic_DNA"/>
</dbReference>
<evidence type="ECO:0000256" key="2">
    <source>
        <dbReference type="ARBA" id="ARBA00023315"/>
    </source>
</evidence>
<evidence type="ECO:0000313" key="5">
    <source>
        <dbReference type="Proteomes" id="UP000641954"/>
    </source>
</evidence>
<dbReference type="CDD" id="cd04301">
    <property type="entry name" value="NAT_SF"/>
    <property type="match status" value="1"/>
</dbReference>